<accession>A0A9Q9CQL2</accession>
<name>A0A9Q9CQL2_9FIRM</name>
<feature type="domain" description="Deacetylase sirtuin-type" evidence="3">
    <location>
        <begin position="1"/>
        <end position="249"/>
    </location>
</feature>
<evidence type="ECO:0000259" key="3">
    <source>
        <dbReference type="PROSITE" id="PS50305"/>
    </source>
</evidence>
<evidence type="ECO:0000313" key="5">
    <source>
        <dbReference type="EMBL" id="UUF07973.1"/>
    </source>
</evidence>
<dbReference type="InterPro" id="IPR029035">
    <property type="entry name" value="DHS-like_NAD/FAD-binding_dom"/>
</dbReference>
<dbReference type="Pfam" id="PF13289">
    <property type="entry name" value="SIR2_2"/>
    <property type="match status" value="1"/>
</dbReference>
<dbReference type="Proteomes" id="UP001058072">
    <property type="component" value="Chromosome"/>
</dbReference>
<dbReference type="SUPFAM" id="SSF52467">
    <property type="entry name" value="DHS-like NAD/FAD-binding domain"/>
    <property type="match status" value="1"/>
</dbReference>
<protein>
    <submittedName>
        <fullName evidence="5">SIR2 family protein</fullName>
    </submittedName>
</protein>
<evidence type="ECO:0000256" key="2">
    <source>
        <dbReference type="PROSITE-ProRule" id="PRU00236"/>
    </source>
</evidence>
<sequence length="875" mass="103771">MKSFTQESLRIIKKASEDNKLVIVVGAGVSMLSNFPSWKEVIDRFSGPFSEQKERYSQNEYLRIPQKYYNLRGHKEYYDLLRDIFDLDLQSNKIHDEILNLNPIHLITTNYDDLLEQAIYARGLFYDVIAKDEEVSQTRTKKFLIKMHGDVKHQNVVLKENDYLSYSSQFRLIETMVKSIIASNITLFIGYSLNDRNMKLILNWVKELQGSSFQPVYLLYLEQTLDQNNFDYYKSQGIHVIDVNHLLSNVDDATYEQRYLTFFQALSKLNLDELYRYSSDDNELGERLTPLDELNRVRLNDLRHLIKEEVTEMGVLNLSKPYVLDERTCWQLNKAGIRTVKFPDGSVHSIQNDDKNYLLPPYTSVLTECMNQGDGIWQHYHRAYYQFKHGNLLLAYDLYKKTAVEAFKCKHYLLHFLAQFNRYWTGRTIQRLLSSEQSQQIVDEIRQLNLELMYHHLPASFKRKYAFLADLSNFYFIYKYLNDMIQLINELPNQDQAFARLNFKAQELFEFMHENQLVIDQYLEVSHLYKSYIEARLYHNSEELDSFTVHLIIKYMGEEELKHLMKRLNRKQFQTPHVNELILYYKQLLAVLTQPNLTTLMKVHVQKMVKITLALLSVIQLKEEELLSMLQLLFNDGSSMILITDCLNFLRAQLNQSSQFPKAVENLIEEQLTHQFIKKYLLNEEIESCYIQFTSFLSQPVEKLRPLIDLYLTQIDSFELVTLTPVIDEELQMKVSEALTRRLKKEFNFKLLRQAFEFKLELAYDEFEQQIKAHITHHPKDLCAVGELIACGVLDRNSFEFFMNQDSCAYFLTHYEQIEQAPLESDWFWQLSRDIHQRLAKTHHYQAIKQALIQKIRTKVAAPELIDLYFDLYHH</sequence>
<keyword evidence="1" id="KW-0520">NAD</keyword>
<dbReference type="PROSITE" id="PS50305">
    <property type="entry name" value="SIRTUIN"/>
    <property type="match status" value="1"/>
</dbReference>
<dbReference type="EMBL" id="CP071249">
    <property type="protein sequence ID" value="UUF06749.1"/>
    <property type="molecule type" value="Genomic_DNA"/>
</dbReference>
<dbReference type="Proteomes" id="UP001058016">
    <property type="component" value="Chromosome"/>
</dbReference>
<organism evidence="5 7">
    <name type="scientific">Turicibacter bilis</name>
    <dbReference type="NCBI Taxonomy" id="2735723"/>
    <lineage>
        <taxon>Bacteria</taxon>
        <taxon>Bacillati</taxon>
        <taxon>Bacillota</taxon>
        <taxon>Erysipelotrichia</taxon>
        <taxon>Erysipelotrichales</taxon>
        <taxon>Turicibacteraceae</taxon>
        <taxon>Turicibacter</taxon>
    </lineage>
</organism>
<keyword evidence="6" id="KW-1185">Reference proteome</keyword>
<evidence type="ECO:0000313" key="6">
    <source>
        <dbReference type="Proteomes" id="UP001058016"/>
    </source>
</evidence>
<dbReference type="Gene3D" id="3.40.50.1220">
    <property type="entry name" value="TPP-binding domain"/>
    <property type="match status" value="1"/>
</dbReference>
<evidence type="ECO:0000313" key="4">
    <source>
        <dbReference type="EMBL" id="UUF06749.1"/>
    </source>
</evidence>
<evidence type="ECO:0000313" key="7">
    <source>
        <dbReference type="Proteomes" id="UP001058072"/>
    </source>
</evidence>
<reference evidence="5 6" key="1">
    <citation type="submission" date="2021-03" db="EMBL/GenBank/DDBJ databases">
        <title>Comparative Genomics and Metabolomics in the genus Turicibacter.</title>
        <authorList>
            <person name="Maki J."/>
            <person name="Looft T."/>
        </authorList>
    </citation>
    <scope>NUCLEOTIDE SEQUENCE</scope>
    <source>
        <strain evidence="5">ISU324</strain>
        <strain evidence="4 6">MMM721</strain>
    </source>
</reference>
<gene>
    <name evidence="4" type="ORF">J0J69_03990</name>
    <name evidence="5" type="ORF">J0J70_10170</name>
</gene>
<dbReference type="InterPro" id="IPR026590">
    <property type="entry name" value="Ssirtuin_cat_dom"/>
</dbReference>
<dbReference type="RefSeq" id="WP_068758864.1">
    <property type="nucleotide sequence ID" value="NZ_CP071249.1"/>
</dbReference>
<dbReference type="AlphaFoldDB" id="A0A9Q9CQL2"/>
<proteinExistence type="predicted"/>
<comment type="caution">
    <text evidence="2">Lacks conserved residue(s) required for the propagation of feature annotation.</text>
</comment>
<dbReference type="EMBL" id="CP071250">
    <property type="protein sequence ID" value="UUF07973.1"/>
    <property type="molecule type" value="Genomic_DNA"/>
</dbReference>
<evidence type="ECO:0000256" key="1">
    <source>
        <dbReference type="ARBA" id="ARBA00023027"/>
    </source>
</evidence>